<dbReference type="PANTHER" id="PTHR43737">
    <property type="entry name" value="BLL7424 PROTEIN"/>
    <property type="match status" value="1"/>
</dbReference>
<gene>
    <name evidence="1" type="ORF">DEH84_14225</name>
</gene>
<dbReference type="EMBL" id="CP029210">
    <property type="protein sequence ID" value="AWI54452.1"/>
    <property type="molecule type" value="Genomic_DNA"/>
</dbReference>
<evidence type="ECO:0000313" key="2">
    <source>
        <dbReference type="Proteomes" id="UP000244892"/>
    </source>
</evidence>
<name>A0A2U8FTR3_9BURK</name>
<evidence type="ECO:0000313" key="1">
    <source>
        <dbReference type="EMBL" id="AWI54452.1"/>
    </source>
</evidence>
<dbReference type="PANTHER" id="PTHR43737:SF1">
    <property type="entry name" value="DUF1501 DOMAIN-CONTAINING PROTEIN"/>
    <property type="match status" value="1"/>
</dbReference>
<dbReference type="InterPro" id="IPR014917">
    <property type="entry name" value="DUF1800"/>
</dbReference>
<accession>A0A2U8FTR3</accession>
<dbReference type="AlphaFoldDB" id="A0A2U8FTR3"/>
<reference evidence="1 2" key="1">
    <citation type="submission" date="2018-05" db="EMBL/GenBank/DDBJ databases">
        <title>complete genome sequence of Aquabacterium olei NBRC 110486.</title>
        <authorList>
            <person name="Tang B."/>
            <person name="Chang J."/>
            <person name="Zhang L."/>
            <person name="Yang H."/>
        </authorList>
    </citation>
    <scope>NUCLEOTIDE SEQUENCE [LARGE SCALE GENOMIC DNA]</scope>
    <source>
        <strain evidence="1 2">NBRC 110486</strain>
    </source>
</reference>
<dbReference type="KEGG" id="aon:DEH84_14225"/>
<protein>
    <submittedName>
        <fullName evidence="1">DUF1800 domain-containing protein</fullName>
    </submittedName>
</protein>
<dbReference type="Proteomes" id="UP000244892">
    <property type="component" value="Chromosome"/>
</dbReference>
<dbReference type="Pfam" id="PF08811">
    <property type="entry name" value="DUF1800"/>
    <property type="match status" value="1"/>
</dbReference>
<proteinExistence type="predicted"/>
<keyword evidence="2" id="KW-1185">Reference proteome</keyword>
<organism evidence="1 2">
    <name type="scientific">Aquabacterium olei</name>
    <dbReference type="NCBI Taxonomy" id="1296669"/>
    <lineage>
        <taxon>Bacteria</taxon>
        <taxon>Pseudomonadati</taxon>
        <taxon>Pseudomonadota</taxon>
        <taxon>Betaproteobacteria</taxon>
        <taxon>Burkholderiales</taxon>
        <taxon>Aquabacterium</taxon>
    </lineage>
</organism>
<sequence>MAPRQSFHRFCTTAMQDLLSNIVTRPLLAGATLFAAGFLSACGGGGAGESTATVAVASQAIGESAQAAGIVLVKSTTDAPNYAASAPTTSIDAHRFLSQATFGPSDSSVAEVKARTYGAWIDGQLVMPLSISHQQLATERNAATGGKHQFFYGFWQKALTSPDQLRQRMAFALSQIFVVSFADQCGASSGIGVASFYDTLTKNAFGSYRDLLQAVSLHPMMGCYLSHLRNQKADPVTGRVPDENYAREILQLFSIGLVQLNTDGTPKRDTAGKEIESYSQGDVSELARVFTGFSWDCPDYPADNCFKFWGTSTRAGFQDPWTIPMRGYPKFHDGGSKTILGRAITSQADPMATLKQALDIISTHPNVAPFISRQIIQRFVTSNPSRAYVSRVAAKFTSSGGNLGQTLKAALLDDEARNPTLAQGAAYGKVKEPILRYSNLLRAYAATSTSGNYLIGNTREAAYGLNQAPMFSPSVFNFYRPGYVAPGSKTGAVAMVAPELQIADETSMAGYISFLANTISTGAGNYGYDGRGSAPDVQFPFNLSASHPIRKLAENPSELAQHINTALFGGGMSTELRADLVEAMNSIDYRSRTNPTQAQIDSTFQRRVWTALTLAVASPEFLVQK</sequence>